<evidence type="ECO:0000256" key="1">
    <source>
        <dbReference type="SAM" id="MobiDB-lite"/>
    </source>
</evidence>
<protein>
    <submittedName>
        <fullName evidence="2">Uncharacterized protein</fullName>
    </submittedName>
</protein>
<feature type="region of interest" description="Disordered" evidence="1">
    <location>
        <begin position="470"/>
        <end position="490"/>
    </location>
</feature>
<dbReference type="PANTHER" id="PTHR45725">
    <property type="entry name" value="FORMIN HOMOLOGY 2 FAMILY MEMBER"/>
    <property type="match status" value="1"/>
</dbReference>
<feature type="region of interest" description="Disordered" evidence="1">
    <location>
        <begin position="861"/>
        <end position="911"/>
    </location>
</feature>
<evidence type="ECO:0000313" key="2">
    <source>
        <dbReference type="EMBL" id="MFC7016170.1"/>
    </source>
</evidence>
<dbReference type="InterPro" id="IPR051425">
    <property type="entry name" value="Formin_Homology"/>
</dbReference>
<keyword evidence="3" id="KW-1185">Reference proteome</keyword>
<dbReference type="PANTHER" id="PTHR45725:SF18">
    <property type="entry name" value="ORC1-LIKE AAA ATPASE DOMAIN-CONTAINING PROTEIN"/>
    <property type="match status" value="1"/>
</dbReference>
<reference evidence="3" key="1">
    <citation type="journal article" date="2019" name="Int. J. Syst. Evol. Microbiol.">
        <title>The Global Catalogue of Microorganisms (GCM) 10K type strain sequencing project: providing services to taxonomists for standard genome sequencing and annotation.</title>
        <authorList>
            <consortium name="The Broad Institute Genomics Platform"/>
            <consortium name="The Broad Institute Genome Sequencing Center for Infectious Disease"/>
            <person name="Wu L."/>
            <person name="Ma J."/>
        </authorList>
    </citation>
    <scope>NUCLEOTIDE SEQUENCE [LARGE SCALE GENOMIC DNA]</scope>
    <source>
        <strain evidence="3">JCM 4855</strain>
    </source>
</reference>
<organism evidence="2 3">
    <name type="scientific">Streptomyces viridiviolaceus</name>
    <dbReference type="NCBI Taxonomy" id="68282"/>
    <lineage>
        <taxon>Bacteria</taxon>
        <taxon>Bacillati</taxon>
        <taxon>Actinomycetota</taxon>
        <taxon>Actinomycetes</taxon>
        <taxon>Kitasatosporales</taxon>
        <taxon>Streptomycetaceae</taxon>
        <taxon>Streptomyces</taxon>
    </lineage>
</organism>
<feature type="region of interest" description="Disordered" evidence="1">
    <location>
        <begin position="503"/>
        <end position="569"/>
    </location>
</feature>
<accession>A0ABW2EDA3</accession>
<dbReference type="Gene3D" id="3.90.176.10">
    <property type="entry name" value="Toxin ADP-ribosyltransferase, Chain A, domain 1"/>
    <property type="match status" value="1"/>
</dbReference>
<sequence>MALGLNFRHTAESPDLESHQAGHALLVHHKGALDGKALAFARRLPRDPDHHVVVLDLPAEATEGTWHRLARMLRRRAGGFRLIAGRGTPRGIRSAGQWLADRLERTVVVADGAVVPVAGGLLYVPGDTGSGWVRLGPNLPAAPLSRRFPAAVWEFSVADRPWRTSPDAVVDPLPSGVWLRPDDGTAPPATHQARLETRLAYRRELLTVVLGCPGAPPLSLDDVARFWQSVLPGARSQVRFVPYGPVDVPPDGTPGQLLAERLDCPVVLYNGMPTGQSAWEDPQVHALDTDGQLGWTPYARELRYLPARMTGGRPEAPRILSHRAVAEGLTEISPGVYRYADDAVVEVVPSGLWMRPPGEPAEPGEADAIRSAAVDPRRLGVVFGTVAKAAGRMRELAENLLNRLDPESRGLARLLPAAQVVASRPALPAAVPPGRPAPGVTAPVVPSEANAVRGLPPAPASVVSAPSVEAPLPAPAEEGRPSDRDATSPTLSATVPADVAETPEPAVPAAAPFPPPSAPATAPEPARPGTGHDGDAAPARGATPPGPPVLPSLRLVSAPGSADRAPVRNRPAVPVAAAAAPPGTVTVTDPGAAPATAGAAPTPPQGPAPRADRGPAVAEEAAATGPRPQPTPAQAACALPPPKGLAREREWLRTAFRHEHGDGVGAVARVLSQAPGLRGTGQTSTDDVITDLVAVRLYLRGDGRPLHHAVREATVGPHVPLARCVTAGLRRLPSYRGATMMRASLGDAGRATYASRRLHTEWAFCWALSTAAPDLPGDTTFLIWSMTARRTALLEPESPHRVIFLPGTSFKVLDVRDGERPAVLLRELPASEIAADGRVDTERTPLDDIALAGLRRAEETWQASGAETAPDLPASAADRFGEPPGLILATPPAVPDPTGGPGHTPGKRTTP</sequence>
<dbReference type="EMBL" id="JBHSYM010000075">
    <property type="protein sequence ID" value="MFC7016170.1"/>
    <property type="molecule type" value="Genomic_DNA"/>
</dbReference>
<proteinExistence type="predicted"/>
<dbReference type="Proteomes" id="UP001596409">
    <property type="component" value="Unassembled WGS sequence"/>
</dbReference>
<name>A0ABW2EDA3_9ACTN</name>
<feature type="compositionally biased region" description="Low complexity" evidence="1">
    <location>
        <begin position="581"/>
        <end position="600"/>
    </location>
</feature>
<feature type="region of interest" description="Disordered" evidence="1">
    <location>
        <begin position="581"/>
        <end position="640"/>
    </location>
</feature>
<evidence type="ECO:0000313" key="3">
    <source>
        <dbReference type="Proteomes" id="UP001596409"/>
    </source>
</evidence>
<feature type="compositionally biased region" description="Low complexity" evidence="1">
    <location>
        <begin position="519"/>
        <end position="529"/>
    </location>
</feature>
<feature type="compositionally biased region" description="Basic and acidic residues" evidence="1">
    <location>
        <begin position="477"/>
        <end position="486"/>
    </location>
</feature>
<comment type="caution">
    <text evidence="2">The sequence shown here is derived from an EMBL/GenBank/DDBJ whole genome shotgun (WGS) entry which is preliminary data.</text>
</comment>
<gene>
    <name evidence="2" type="ORF">ACFQMH_31660</name>
</gene>
<dbReference type="RefSeq" id="WP_189879035.1">
    <property type="nucleotide sequence ID" value="NZ_BMWA01000031.1"/>
</dbReference>